<dbReference type="Proteomes" id="UP000295807">
    <property type="component" value="Unassembled WGS sequence"/>
</dbReference>
<dbReference type="RefSeq" id="WP_132128556.1">
    <property type="nucleotide sequence ID" value="NZ_CP042432.1"/>
</dbReference>
<evidence type="ECO:0000256" key="1">
    <source>
        <dbReference type="SAM" id="Phobius"/>
    </source>
</evidence>
<accession>A0A4R3KTQ5</accession>
<dbReference type="EMBL" id="SMAD01000003">
    <property type="protein sequence ID" value="TCS88340.1"/>
    <property type="molecule type" value="Genomic_DNA"/>
</dbReference>
<feature type="transmembrane region" description="Helical" evidence="1">
    <location>
        <begin position="81"/>
        <end position="104"/>
    </location>
</feature>
<evidence type="ECO:0000313" key="3">
    <source>
        <dbReference type="Proteomes" id="UP000295807"/>
    </source>
</evidence>
<organism evidence="2 3">
    <name type="scientific">Anseongella ginsenosidimutans</name>
    <dbReference type="NCBI Taxonomy" id="496056"/>
    <lineage>
        <taxon>Bacteria</taxon>
        <taxon>Pseudomonadati</taxon>
        <taxon>Bacteroidota</taxon>
        <taxon>Sphingobacteriia</taxon>
        <taxon>Sphingobacteriales</taxon>
        <taxon>Sphingobacteriaceae</taxon>
        <taxon>Anseongella</taxon>
    </lineage>
</organism>
<evidence type="ECO:0000313" key="2">
    <source>
        <dbReference type="EMBL" id="TCS88340.1"/>
    </source>
</evidence>
<gene>
    <name evidence="2" type="ORF">EDD80_103204</name>
</gene>
<name>A0A4R3KTQ5_9SPHI</name>
<keyword evidence="1" id="KW-1133">Transmembrane helix</keyword>
<sequence>MTTVHLTDKQLQEFAEVPDNLGPEEMLHISKCESCRLRVRNYTLLYAGLNAMEKPAFDFDLAPLVVGQLPPSRISAPKSKYYWAAVLCACIGTAFVALMVWVYSPQLAVLFRRLPGIGLYMVVIPTSVTFLLQCSAYIKEYKRNLIFGDRSHQLLK</sequence>
<feature type="transmembrane region" description="Helical" evidence="1">
    <location>
        <begin position="116"/>
        <end position="138"/>
    </location>
</feature>
<proteinExistence type="predicted"/>
<comment type="caution">
    <text evidence="2">The sequence shown here is derived from an EMBL/GenBank/DDBJ whole genome shotgun (WGS) entry which is preliminary data.</text>
</comment>
<keyword evidence="1" id="KW-0472">Membrane</keyword>
<keyword evidence="1" id="KW-0812">Transmembrane</keyword>
<protein>
    <submittedName>
        <fullName evidence="2">Uncharacterized protein</fullName>
    </submittedName>
</protein>
<dbReference type="OrthoDB" id="708468at2"/>
<dbReference type="AlphaFoldDB" id="A0A4R3KTQ5"/>
<keyword evidence="3" id="KW-1185">Reference proteome</keyword>
<reference evidence="2 3" key="1">
    <citation type="submission" date="2019-03" db="EMBL/GenBank/DDBJ databases">
        <title>Genomic Encyclopedia of Type Strains, Phase IV (KMG-IV): sequencing the most valuable type-strain genomes for metagenomic binning, comparative biology and taxonomic classification.</title>
        <authorList>
            <person name="Goeker M."/>
        </authorList>
    </citation>
    <scope>NUCLEOTIDE SEQUENCE [LARGE SCALE GENOMIC DNA]</scope>
    <source>
        <strain evidence="2 3">DSM 21100</strain>
    </source>
</reference>